<accession>A0ACC1QJJ0</accession>
<gene>
    <name evidence="1" type="ORF">NLG97_g8851</name>
</gene>
<evidence type="ECO:0000313" key="2">
    <source>
        <dbReference type="Proteomes" id="UP001148737"/>
    </source>
</evidence>
<keyword evidence="2" id="KW-1185">Reference proteome</keyword>
<dbReference type="EMBL" id="JANAKD010001658">
    <property type="protein sequence ID" value="KAJ3477403.1"/>
    <property type="molecule type" value="Genomic_DNA"/>
</dbReference>
<sequence length="99" mass="11092">MPRPTVHHAWNFDIDRFLNPIVPSPPWKYIPYPVAHFLGYRKTKPANTGNLMPTFWAFVGIFCAIIILQVASMHIPSFESHHAPAIVGSARPLSSNSTP</sequence>
<reference evidence="1" key="1">
    <citation type="submission" date="2022-07" db="EMBL/GenBank/DDBJ databases">
        <title>Genome Sequence of Lecanicillium saksenae.</title>
        <authorList>
            <person name="Buettner E."/>
        </authorList>
    </citation>
    <scope>NUCLEOTIDE SEQUENCE</scope>
    <source>
        <strain evidence="1">VT-O1</strain>
    </source>
</reference>
<protein>
    <submittedName>
        <fullName evidence="1">Uncharacterized protein</fullName>
    </submittedName>
</protein>
<name>A0ACC1QJJ0_9HYPO</name>
<evidence type="ECO:0000313" key="1">
    <source>
        <dbReference type="EMBL" id="KAJ3477403.1"/>
    </source>
</evidence>
<proteinExistence type="predicted"/>
<organism evidence="1 2">
    <name type="scientific">Lecanicillium saksenae</name>
    <dbReference type="NCBI Taxonomy" id="468837"/>
    <lineage>
        <taxon>Eukaryota</taxon>
        <taxon>Fungi</taxon>
        <taxon>Dikarya</taxon>
        <taxon>Ascomycota</taxon>
        <taxon>Pezizomycotina</taxon>
        <taxon>Sordariomycetes</taxon>
        <taxon>Hypocreomycetidae</taxon>
        <taxon>Hypocreales</taxon>
        <taxon>Cordycipitaceae</taxon>
        <taxon>Lecanicillium</taxon>
    </lineage>
</organism>
<comment type="caution">
    <text evidence="1">The sequence shown here is derived from an EMBL/GenBank/DDBJ whole genome shotgun (WGS) entry which is preliminary data.</text>
</comment>
<dbReference type="Proteomes" id="UP001148737">
    <property type="component" value="Unassembled WGS sequence"/>
</dbReference>